<dbReference type="PANTHER" id="PTHR12526">
    <property type="entry name" value="GLYCOSYLTRANSFERASE"/>
    <property type="match status" value="1"/>
</dbReference>
<reference evidence="6 7" key="1">
    <citation type="submission" date="2007-03" db="EMBL/GenBank/DDBJ databases">
        <authorList>
            <person name="Stal L."/>
            <person name="Ferriera S."/>
            <person name="Johnson J."/>
            <person name="Kravitz S."/>
            <person name="Beeson K."/>
            <person name="Sutton G."/>
            <person name="Rogers Y.-H."/>
            <person name="Friedman R."/>
            <person name="Frazier M."/>
            <person name="Venter J.C."/>
        </authorList>
    </citation>
    <scope>NUCLEOTIDE SEQUENCE [LARGE SCALE GENOMIC DNA]</scope>
    <source>
        <strain evidence="6 7">CCY0110</strain>
    </source>
</reference>
<dbReference type="OrthoDB" id="73743at2"/>
<evidence type="ECO:0000256" key="2">
    <source>
        <dbReference type="ARBA" id="ARBA00022676"/>
    </source>
</evidence>
<dbReference type="PANTHER" id="PTHR12526:SF640">
    <property type="entry name" value="COLANIC ACID BIOSYNTHESIS GLYCOSYLTRANSFERASE WCAL-RELATED"/>
    <property type="match status" value="1"/>
</dbReference>
<evidence type="ECO:0000259" key="4">
    <source>
        <dbReference type="Pfam" id="PF00534"/>
    </source>
</evidence>
<comment type="caution">
    <text evidence="6">The sequence shown here is derived from an EMBL/GenBank/DDBJ whole genome shotgun (WGS) entry which is preliminary data.</text>
</comment>
<dbReference type="GO" id="GO:0016757">
    <property type="term" value="F:glycosyltransferase activity"/>
    <property type="evidence" value="ECO:0007669"/>
    <property type="project" value="UniProtKB-KW"/>
</dbReference>
<protein>
    <submittedName>
        <fullName evidence="6">Glycosyl transferase, group 1</fullName>
    </submittedName>
</protein>
<dbReference type="Pfam" id="PF00534">
    <property type="entry name" value="Glycos_transf_1"/>
    <property type="match status" value="1"/>
</dbReference>
<comment type="similarity">
    <text evidence="1">Belongs to the glycosyltransferase group 1 family. Glycosyltransferase 4 subfamily.</text>
</comment>
<feature type="domain" description="Glycosyltransferase subfamily 4-like N-terminal" evidence="5">
    <location>
        <begin position="88"/>
        <end position="184"/>
    </location>
</feature>
<dbReference type="Gene3D" id="3.40.50.2000">
    <property type="entry name" value="Glycogen Phosphorylase B"/>
    <property type="match status" value="2"/>
</dbReference>
<evidence type="ECO:0000313" key="6">
    <source>
        <dbReference type="EMBL" id="EAZ90013.1"/>
    </source>
</evidence>
<dbReference type="Proteomes" id="UP000003781">
    <property type="component" value="Unassembled WGS sequence"/>
</dbReference>
<evidence type="ECO:0000256" key="3">
    <source>
        <dbReference type="ARBA" id="ARBA00022679"/>
    </source>
</evidence>
<keyword evidence="3 6" id="KW-0808">Transferase</keyword>
<dbReference type="CDD" id="cd03801">
    <property type="entry name" value="GT4_PimA-like"/>
    <property type="match status" value="1"/>
</dbReference>
<dbReference type="AlphaFoldDB" id="A3IU39"/>
<keyword evidence="2" id="KW-0328">Glycosyltransferase</keyword>
<sequence length="380" mass="43261">MNTPLAICAPNLGAISETFIQRHMEELLPNKVVIVANNNKKPYCGYWTVDAPSLVINNIEVTGLKLGLKNYLARKLFKQSNQESINLAIQNFFQDHQVQVILGEYLNYTFSYFKIAQKLDIPYFAHAHGADVSIYLRQEKWRKRYKQYQQAAGIITMNKISRKRLIDLGIEEHKIHVIPYGVDTPNEAIKRQKNELIRCLAVGRMVGKKAPILLLESFRRATKNYPNLQLDYVGTGDLLPAVQQFIRAFQLEDKVILHGKQPNEFVLQLMKKADIFLQHSIVDPDSGDEEGLPVAILEAMGYCLPVISTRHAGIPESVLEGETGLLVDEGNVKEMAQNILALAQDFDLRQQMGLAGWQRVKECFSWEKEKKQLLEVMKLA</sequence>
<evidence type="ECO:0000256" key="1">
    <source>
        <dbReference type="ARBA" id="ARBA00009481"/>
    </source>
</evidence>
<dbReference type="EMBL" id="AAXW01000032">
    <property type="protein sequence ID" value="EAZ90013.1"/>
    <property type="molecule type" value="Genomic_DNA"/>
</dbReference>
<name>A3IU39_9CHRO</name>
<proteinExistence type="inferred from homology"/>
<dbReference type="InterPro" id="IPR001296">
    <property type="entry name" value="Glyco_trans_1"/>
</dbReference>
<evidence type="ECO:0000313" key="7">
    <source>
        <dbReference type="Proteomes" id="UP000003781"/>
    </source>
</evidence>
<dbReference type="eggNOG" id="COG0438">
    <property type="taxonomic scope" value="Bacteria"/>
</dbReference>
<evidence type="ECO:0000259" key="5">
    <source>
        <dbReference type="Pfam" id="PF13439"/>
    </source>
</evidence>
<dbReference type="RefSeq" id="WP_008276894.1">
    <property type="nucleotide sequence ID" value="NZ_AAXW01000032.1"/>
</dbReference>
<keyword evidence="7" id="KW-1185">Reference proteome</keyword>
<organism evidence="6 7">
    <name type="scientific">Crocosphaera chwakensis CCY0110</name>
    <dbReference type="NCBI Taxonomy" id="391612"/>
    <lineage>
        <taxon>Bacteria</taxon>
        <taxon>Bacillati</taxon>
        <taxon>Cyanobacteriota</taxon>
        <taxon>Cyanophyceae</taxon>
        <taxon>Oscillatoriophycideae</taxon>
        <taxon>Chroococcales</taxon>
        <taxon>Aphanothecaceae</taxon>
        <taxon>Crocosphaera</taxon>
        <taxon>Crocosphaera chwakensis</taxon>
    </lineage>
</organism>
<dbReference type="Pfam" id="PF13439">
    <property type="entry name" value="Glyco_transf_4"/>
    <property type="match status" value="1"/>
</dbReference>
<accession>A3IU39</accession>
<dbReference type="InterPro" id="IPR028098">
    <property type="entry name" value="Glyco_trans_4-like_N"/>
</dbReference>
<gene>
    <name evidence="6" type="ORF">CY0110_20760</name>
</gene>
<feature type="domain" description="Glycosyl transferase family 1" evidence="4">
    <location>
        <begin position="194"/>
        <end position="355"/>
    </location>
</feature>
<dbReference type="SUPFAM" id="SSF53756">
    <property type="entry name" value="UDP-Glycosyltransferase/glycogen phosphorylase"/>
    <property type="match status" value="1"/>
</dbReference>